<keyword evidence="3" id="KW-1185">Reference proteome</keyword>
<dbReference type="AlphaFoldDB" id="A0A1I4CDS1"/>
<feature type="domain" description="Abortive phage infection protein C-terminal" evidence="1">
    <location>
        <begin position="84"/>
        <end position="276"/>
    </location>
</feature>
<organism evidence="2 3">
    <name type="scientific">Marinilactibacillus piezotolerans</name>
    <dbReference type="NCBI Taxonomy" id="258723"/>
    <lineage>
        <taxon>Bacteria</taxon>
        <taxon>Bacillati</taxon>
        <taxon>Bacillota</taxon>
        <taxon>Bacilli</taxon>
        <taxon>Lactobacillales</taxon>
        <taxon>Carnobacteriaceae</taxon>
        <taxon>Marinilactibacillus</taxon>
    </lineage>
</organism>
<dbReference type="OrthoDB" id="9806213at2"/>
<reference evidence="3" key="1">
    <citation type="submission" date="2016-10" db="EMBL/GenBank/DDBJ databases">
        <authorList>
            <person name="Varghese N."/>
            <person name="Submissions S."/>
        </authorList>
    </citation>
    <scope>NUCLEOTIDE SEQUENCE [LARGE SCALE GENOMIC DNA]</scope>
    <source>
        <strain evidence="3">DSM 16108</strain>
    </source>
</reference>
<evidence type="ECO:0000313" key="3">
    <source>
        <dbReference type="Proteomes" id="UP000199589"/>
    </source>
</evidence>
<evidence type="ECO:0000259" key="1">
    <source>
        <dbReference type="Pfam" id="PF10592"/>
    </source>
</evidence>
<name>A0A1I4CDS1_9LACT</name>
<dbReference type="EMBL" id="FOSJ01000119">
    <property type="protein sequence ID" value="SFK78760.1"/>
    <property type="molecule type" value="Genomic_DNA"/>
</dbReference>
<gene>
    <name evidence="2" type="ORF">SAMN04488569_11191</name>
</gene>
<evidence type="ECO:0000313" key="2">
    <source>
        <dbReference type="EMBL" id="SFK78760.1"/>
    </source>
</evidence>
<sequence>MSNSLGGKTTFKYDLLGTEELKDLAQYQKSYSGELKLNENPIFVEYGEDGIQKGYIATAYLKDFFKFLVEYDEDGNPILKEYLFESNIRDYQNRTTVNNDIEATLIDPKKENDFWWLNNGITILADEGSLIGKTFSLDNIQIVNGLQTSHSIYHALKNMNYDEDNRTVFCKVIITKNDKSRDSIIKATNFQNAVPASSLRSTNIIQRDIETFLFQNGLYYDRRKNFYKNKGKPINKIISINYLAQALTSVLLSNPSKARTNPTVLTKTDDDYNKIFNNNTPIEVYYYIALLRPE</sequence>
<dbReference type="Pfam" id="PF10592">
    <property type="entry name" value="AIPR"/>
    <property type="match status" value="1"/>
</dbReference>
<proteinExistence type="predicted"/>
<dbReference type="RefSeq" id="WP_091898828.1">
    <property type="nucleotide sequence ID" value="NZ_FOSJ01000119.1"/>
</dbReference>
<protein>
    <submittedName>
        <fullName evidence="2">AIPR protein</fullName>
    </submittedName>
</protein>
<dbReference type="Proteomes" id="UP000199589">
    <property type="component" value="Unassembled WGS sequence"/>
</dbReference>
<dbReference type="InterPro" id="IPR018891">
    <property type="entry name" value="AIPR_C"/>
</dbReference>
<accession>A0A1I4CDS1</accession>